<gene>
    <name evidence="6" type="ORF">BOKJ2_LOCUS10949</name>
</gene>
<dbReference type="GO" id="GO:0016746">
    <property type="term" value="F:acyltransferase activity"/>
    <property type="evidence" value="ECO:0007669"/>
    <property type="project" value="UniProtKB-KW"/>
</dbReference>
<feature type="transmembrane region" description="Helical" evidence="4">
    <location>
        <begin position="12"/>
        <end position="38"/>
    </location>
</feature>
<comment type="caution">
    <text evidence="6">The sequence shown here is derived from an EMBL/GenBank/DDBJ whole genome shotgun (WGS) entry which is preliminary data.</text>
</comment>
<dbReference type="SUPFAM" id="SSF69593">
    <property type="entry name" value="Glycerol-3-phosphate (1)-acyltransferase"/>
    <property type="match status" value="1"/>
</dbReference>
<dbReference type="OrthoDB" id="186786at2759"/>
<dbReference type="AlphaFoldDB" id="A0A811LA73"/>
<keyword evidence="4" id="KW-0472">Membrane</keyword>
<accession>A0A811LA73</accession>
<feature type="transmembrane region" description="Helical" evidence="4">
    <location>
        <begin position="320"/>
        <end position="337"/>
    </location>
</feature>
<evidence type="ECO:0000256" key="4">
    <source>
        <dbReference type="SAM" id="Phobius"/>
    </source>
</evidence>
<keyword evidence="7" id="KW-1185">Reference proteome</keyword>
<evidence type="ECO:0000313" key="6">
    <source>
        <dbReference type="EMBL" id="CAD5224179.1"/>
    </source>
</evidence>
<dbReference type="EMBL" id="CAJFCW020000005">
    <property type="protein sequence ID" value="CAG9119732.1"/>
    <property type="molecule type" value="Genomic_DNA"/>
</dbReference>
<feature type="transmembrane region" description="Helical" evidence="4">
    <location>
        <begin position="50"/>
        <end position="70"/>
    </location>
</feature>
<proteinExistence type="inferred from homology"/>
<dbReference type="GO" id="GO:0005783">
    <property type="term" value="C:endoplasmic reticulum"/>
    <property type="evidence" value="ECO:0007669"/>
    <property type="project" value="TreeGrafter"/>
</dbReference>
<reference evidence="6" key="1">
    <citation type="submission" date="2020-09" db="EMBL/GenBank/DDBJ databases">
        <authorList>
            <person name="Kikuchi T."/>
        </authorList>
    </citation>
    <scope>NUCLEOTIDE SEQUENCE</scope>
    <source>
        <strain evidence="6">SH1</strain>
    </source>
</reference>
<keyword evidence="4" id="KW-1133">Transmembrane helix</keyword>
<dbReference type="PANTHER" id="PTHR10983:SF20">
    <property type="entry name" value="LYSOPHOSPHATIDYLINOSITOL ACYLTRANSFERASE 10"/>
    <property type="match status" value="1"/>
</dbReference>
<dbReference type="InterPro" id="IPR002123">
    <property type="entry name" value="Plipid/glycerol_acylTrfase"/>
</dbReference>
<evidence type="ECO:0000256" key="2">
    <source>
        <dbReference type="ARBA" id="ARBA00022679"/>
    </source>
</evidence>
<evidence type="ECO:0000256" key="3">
    <source>
        <dbReference type="ARBA" id="ARBA00023315"/>
    </source>
</evidence>
<dbReference type="Pfam" id="PF16076">
    <property type="entry name" value="Acyltransf_C"/>
    <property type="match status" value="1"/>
</dbReference>
<dbReference type="Proteomes" id="UP000614601">
    <property type="component" value="Unassembled WGS sequence"/>
</dbReference>
<evidence type="ECO:0000256" key="1">
    <source>
        <dbReference type="ARBA" id="ARBA00008655"/>
    </source>
</evidence>
<dbReference type="Proteomes" id="UP000783686">
    <property type="component" value="Unassembled WGS sequence"/>
</dbReference>
<evidence type="ECO:0000259" key="5">
    <source>
        <dbReference type="SMART" id="SM00563"/>
    </source>
</evidence>
<organism evidence="6 7">
    <name type="scientific">Bursaphelenchus okinawaensis</name>
    <dbReference type="NCBI Taxonomy" id="465554"/>
    <lineage>
        <taxon>Eukaryota</taxon>
        <taxon>Metazoa</taxon>
        <taxon>Ecdysozoa</taxon>
        <taxon>Nematoda</taxon>
        <taxon>Chromadorea</taxon>
        <taxon>Rhabditida</taxon>
        <taxon>Tylenchina</taxon>
        <taxon>Tylenchomorpha</taxon>
        <taxon>Aphelenchoidea</taxon>
        <taxon>Aphelenchoididae</taxon>
        <taxon>Bursaphelenchus</taxon>
    </lineage>
</organism>
<dbReference type="PANTHER" id="PTHR10983">
    <property type="entry name" value="1-ACYLGLYCEROL-3-PHOSPHATE ACYLTRANSFERASE-RELATED"/>
    <property type="match status" value="1"/>
</dbReference>
<protein>
    <recommendedName>
        <fullName evidence="5">Phospholipid/glycerol acyltransferase domain-containing protein</fullName>
    </recommendedName>
</protein>
<keyword evidence="2" id="KW-0808">Transferase</keyword>
<dbReference type="EMBL" id="CAJFDH010000005">
    <property type="protein sequence ID" value="CAD5224179.1"/>
    <property type="molecule type" value="Genomic_DNA"/>
</dbReference>
<keyword evidence="3" id="KW-0012">Acyltransferase</keyword>
<dbReference type="Pfam" id="PF01553">
    <property type="entry name" value="Acyltransferase"/>
    <property type="match status" value="1"/>
</dbReference>
<dbReference type="InterPro" id="IPR032098">
    <property type="entry name" value="Acyltransf_C"/>
</dbReference>
<sequence length="384" mass="46416">MELLKTVFGPVLGFTFAFVVFMTSLFGNYIITLLLPMITVFNRHRQWRELMDRAVTFWTVIPLFFLKFVFRIKVRVTGDEILYDKAAVVVMNHRTRLDWLYYWMVLWRMNPWLATTNKIALKQLLRHVPGVGFGMQVQQFIFLKRDLEVDLKRLTRAVEYYSDMNRPYQILMFPEGTDRTAFTLKRSSDFAKKNGLKELKNVLYPRSAGFLHLVKEMRRNDYLEYIYDVTIAYPKDIVQNETDMVLKGSLPSEVHYHIKRYHINEIPRNEEELNHWLHKVWYEKEERLEQFYAQKAKNKRQFNCDDGFVWLRDDFRQNGVVFYGLLFWVSMVCAYFYHFTFMPFVQCTLVFLILNYVYVYGRYGSMERLIYTLWEKTTKRVHVV</sequence>
<evidence type="ECO:0000313" key="7">
    <source>
        <dbReference type="Proteomes" id="UP000614601"/>
    </source>
</evidence>
<dbReference type="GO" id="GO:0036149">
    <property type="term" value="P:phosphatidylinositol acyl-chain remodeling"/>
    <property type="evidence" value="ECO:0007669"/>
    <property type="project" value="TreeGrafter"/>
</dbReference>
<feature type="domain" description="Phospholipid/glycerol acyltransferase" evidence="5">
    <location>
        <begin position="87"/>
        <end position="211"/>
    </location>
</feature>
<feature type="transmembrane region" description="Helical" evidence="4">
    <location>
        <begin position="343"/>
        <end position="361"/>
    </location>
</feature>
<dbReference type="CDD" id="cd07990">
    <property type="entry name" value="LPLAT_LCLAT1-like"/>
    <property type="match status" value="1"/>
</dbReference>
<name>A0A811LA73_9BILA</name>
<comment type="similarity">
    <text evidence="1">Belongs to the 1-acyl-sn-glycerol-3-phosphate acyltransferase family.</text>
</comment>
<dbReference type="SMART" id="SM00563">
    <property type="entry name" value="PlsC"/>
    <property type="match status" value="1"/>
</dbReference>
<keyword evidence="4" id="KW-0812">Transmembrane</keyword>